<dbReference type="GO" id="GO:0043215">
    <property type="term" value="P:daunorubicin transport"/>
    <property type="evidence" value="ECO:0007669"/>
    <property type="project" value="InterPro"/>
</dbReference>
<protein>
    <submittedName>
        <fullName evidence="10">ABC transporter related protein</fullName>
    </submittedName>
</protein>
<dbReference type="Gene3D" id="3.40.50.300">
    <property type="entry name" value="P-loop containing nucleotide triphosphate hydrolases"/>
    <property type="match status" value="1"/>
</dbReference>
<keyword evidence="5" id="KW-0067">ATP-binding</keyword>
<dbReference type="Pfam" id="PF00005">
    <property type="entry name" value="ABC_tran"/>
    <property type="match status" value="1"/>
</dbReference>
<dbReference type="PANTHER" id="PTHR43582">
    <property type="entry name" value="LINEARMYCIN RESISTANCE ATP-BINDING PROTEIN LNRL"/>
    <property type="match status" value="1"/>
</dbReference>
<dbReference type="InterPro" id="IPR003593">
    <property type="entry name" value="AAA+_ATPase"/>
</dbReference>
<comment type="subcellular location">
    <subcellularLocation>
        <location evidence="1">Cell membrane</location>
        <topology evidence="1">Peripheral membrane protein</topology>
        <orientation evidence="1">Cytoplasmic side</orientation>
    </subcellularLocation>
</comment>
<dbReference type="GO" id="GO:0005886">
    <property type="term" value="C:plasma membrane"/>
    <property type="evidence" value="ECO:0007669"/>
    <property type="project" value="UniProtKB-SubCell"/>
</dbReference>
<sequence>MNNSIIDVKHLTKKFADFCAVDDISFAVTKGEIVAFLGPNGAGKTTTIKMLTTLLVPTSGSVRLSNSDVVSHQEEARRTFGIVFQDPSLDDELTAWENLEYHGVLYGVEKNIRHGRIEELMKFVELWDRKNALVKTFSGGMKRRLEIARGLLHHPKIFFLDEPTIGLDPQTRNHMWNYVVNLNKKENITIFFTTHYIEEAEKVAQRIIVIDHGKIIATGTPKELTTKTNSKTLEEAFLKYTGHAIRDESASSVDALRARRGMWRHH</sequence>
<evidence type="ECO:0000259" key="9">
    <source>
        <dbReference type="PROSITE" id="PS50893"/>
    </source>
</evidence>
<dbReference type="PANTHER" id="PTHR43582:SF4">
    <property type="entry name" value="ANTIBIOTIC RESISTANCE ABC TRANSPORTER ATP-BINDING PROTEIN"/>
    <property type="match status" value="1"/>
</dbReference>
<evidence type="ECO:0000256" key="4">
    <source>
        <dbReference type="ARBA" id="ARBA00022741"/>
    </source>
</evidence>
<dbReference type="InterPro" id="IPR017871">
    <property type="entry name" value="ABC_transporter-like_CS"/>
</dbReference>
<dbReference type="InterPro" id="IPR005894">
    <property type="entry name" value="DrrA"/>
</dbReference>
<dbReference type="PROSITE" id="PS50893">
    <property type="entry name" value="ABC_TRANSPORTER_2"/>
    <property type="match status" value="1"/>
</dbReference>
<dbReference type="Proteomes" id="UP000034588">
    <property type="component" value="Unassembled WGS sequence"/>
</dbReference>
<keyword evidence="6" id="KW-1278">Translocase</keyword>
<evidence type="ECO:0000256" key="2">
    <source>
        <dbReference type="ARBA" id="ARBA00022448"/>
    </source>
</evidence>
<dbReference type="PROSITE" id="PS00211">
    <property type="entry name" value="ABC_TRANSPORTER_1"/>
    <property type="match status" value="1"/>
</dbReference>
<dbReference type="GO" id="GO:0005524">
    <property type="term" value="F:ATP binding"/>
    <property type="evidence" value="ECO:0007669"/>
    <property type="project" value="UniProtKB-KW"/>
</dbReference>
<keyword evidence="7" id="KW-0472">Membrane</keyword>
<feature type="domain" description="ABC transporter" evidence="9">
    <location>
        <begin position="6"/>
        <end position="237"/>
    </location>
</feature>
<organism evidence="10 11">
    <name type="scientific">Candidatus Gottesmanbacteria bacterium GW2011_GWB1_49_7</name>
    <dbReference type="NCBI Taxonomy" id="1618448"/>
    <lineage>
        <taxon>Bacteria</taxon>
        <taxon>Candidatus Gottesmaniibacteriota</taxon>
    </lineage>
</organism>
<dbReference type="FunFam" id="3.40.50.300:FF:000589">
    <property type="entry name" value="ABC transporter, ATP-binding subunit"/>
    <property type="match status" value="1"/>
</dbReference>
<evidence type="ECO:0000313" key="11">
    <source>
        <dbReference type="Proteomes" id="UP000034588"/>
    </source>
</evidence>
<dbReference type="NCBIfam" id="TIGR01188">
    <property type="entry name" value="drrA"/>
    <property type="match status" value="1"/>
</dbReference>
<evidence type="ECO:0000256" key="1">
    <source>
        <dbReference type="ARBA" id="ARBA00004413"/>
    </source>
</evidence>
<dbReference type="SMART" id="SM00382">
    <property type="entry name" value="AAA"/>
    <property type="match status" value="1"/>
</dbReference>
<dbReference type="InterPro" id="IPR027417">
    <property type="entry name" value="P-loop_NTPase"/>
</dbReference>
<dbReference type="GO" id="GO:0016887">
    <property type="term" value="F:ATP hydrolysis activity"/>
    <property type="evidence" value="ECO:0007669"/>
    <property type="project" value="InterPro"/>
</dbReference>
<proteinExistence type="inferred from homology"/>
<evidence type="ECO:0000256" key="3">
    <source>
        <dbReference type="ARBA" id="ARBA00022475"/>
    </source>
</evidence>
<accession>A0A0G1VVP7</accession>
<comment type="caution">
    <text evidence="10">The sequence shown here is derived from an EMBL/GenBank/DDBJ whole genome shotgun (WGS) entry which is preliminary data.</text>
</comment>
<gene>
    <name evidence="10" type="ORF">UY48_C0035G0008</name>
</gene>
<comment type="similarity">
    <text evidence="8">Belongs to the ABC transporter superfamily. Drug exporter-1 (DrugE1) (TC 3.A.1.105) family.</text>
</comment>
<evidence type="ECO:0000313" key="10">
    <source>
        <dbReference type="EMBL" id="KKW10541.1"/>
    </source>
</evidence>
<dbReference type="AlphaFoldDB" id="A0A0G1VVP7"/>
<dbReference type="SUPFAM" id="SSF52540">
    <property type="entry name" value="P-loop containing nucleoside triphosphate hydrolases"/>
    <property type="match status" value="1"/>
</dbReference>
<keyword evidence="2" id="KW-0813">Transport</keyword>
<evidence type="ECO:0000256" key="8">
    <source>
        <dbReference type="ARBA" id="ARBA00049985"/>
    </source>
</evidence>
<reference evidence="10 11" key="1">
    <citation type="journal article" date="2015" name="Nature">
        <title>rRNA introns, odd ribosomes, and small enigmatic genomes across a large radiation of phyla.</title>
        <authorList>
            <person name="Brown C.T."/>
            <person name="Hug L.A."/>
            <person name="Thomas B.C."/>
            <person name="Sharon I."/>
            <person name="Castelle C.J."/>
            <person name="Singh A."/>
            <person name="Wilkins M.J."/>
            <person name="Williams K.H."/>
            <person name="Banfield J.F."/>
        </authorList>
    </citation>
    <scope>NUCLEOTIDE SEQUENCE [LARGE SCALE GENOMIC DNA]</scope>
</reference>
<evidence type="ECO:0000256" key="7">
    <source>
        <dbReference type="ARBA" id="ARBA00023136"/>
    </source>
</evidence>
<evidence type="ECO:0000256" key="6">
    <source>
        <dbReference type="ARBA" id="ARBA00022967"/>
    </source>
</evidence>
<dbReference type="EMBL" id="LCQD01000035">
    <property type="protein sequence ID" value="KKW10541.1"/>
    <property type="molecule type" value="Genomic_DNA"/>
</dbReference>
<dbReference type="InterPro" id="IPR003439">
    <property type="entry name" value="ABC_transporter-like_ATP-bd"/>
</dbReference>
<keyword evidence="4" id="KW-0547">Nucleotide-binding</keyword>
<evidence type="ECO:0000256" key="5">
    <source>
        <dbReference type="ARBA" id="ARBA00022840"/>
    </source>
</evidence>
<name>A0A0G1VVP7_9BACT</name>
<keyword evidence="3" id="KW-1003">Cell membrane</keyword>
<dbReference type="GO" id="GO:1900753">
    <property type="term" value="P:doxorubicin transport"/>
    <property type="evidence" value="ECO:0007669"/>
    <property type="project" value="InterPro"/>
</dbReference>